<evidence type="ECO:0000256" key="3">
    <source>
        <dbReference type="ARBA" id="ARBA00022630"/>
    </source>
</evidence>
<dbReference type="InterPro" id="IPR041575">
    <property type="entry name" value="Rubredoxin_C"/>
</dbReference>
<dbReference type="SUPFAM" id="SSF51905">
    <property type="entry name" value="FAD/NAD(P)-binding domain"/>
    <property type="match status" value="2"/>
</dbReference>
<evidence type="ECO:0000256" key="4">
    <source>
        <dbReference type="ARBA" id="ARBA00022827"/>
    </source>
</evidence>
<evidence type="ECO:0000313" key="7">
    <source>
        <dbReference type="EMBL" id="GGH13067.1"/>
    </source>
</evidence>
<comment type="similarity">
    <text evidence="2">Belongs to the FAD-dependent oxidoreductase family.</text>
</comment>
<comment type="cofactor">
    <cofactor evidence="1">
        <name>FAD</name>
        <dbReference type="ChEBI" id="CHEBI:57692"/>
    </cofactor>
</comment>
<dbReference type="PRINTS" id="PR00411">
    <property type="entry name" value="PNDRDTASEI"/>
</dbReference>
<comment type="caution">
    <text evidence="7">The sequence shown here is derived from an EMBL/GenBank/DDBJ whole genome shotgun (WGS) entry which is preliminary data.</text>
</comment>
<sequence>MSEPLVVVGNGMVAARLVEEISTRALGRYSILVVGEEPRPAYNRVLLSSLLADEIADADLELKPAAWWRAKGVSTLFGRAVTAINREAKTVALSDGRVLPYGKLVLATGSRPIRLPKPGMDLPGVITFRDVADVDAMRAAARRGCRAVVIGGGLLGLEAAYGLAKASVPVTLIHLMDRLMERQLDAPAAALLADAMRRNGVEVVLQADTARVIGTERAEGVELTDGRVLPADLVVCAVGVRPNADLARAAGLDVGRGVQVNDGLIASDPAIHAIGECAEHRGACYGLVEPGYEMAAALARRLSGDAWAVYGGSVLSTNLKVSGVPVFSAGDFSGGEGTQDLVFTDAAAGVYRRVVLKGSAVVGAVLVGDATDALWYRDLIRSGESVASMRHSLVFGRAFCAEAAPLLEAA</sequence>
<dbReference type="InterPro" id="IPR023753">
    <property type="entry name" value="FAD/NAD-binding_dom"/>
</dbReference>
<dbReference type="Gene3D" id="3.30.390.30">
    <property type="match status" value="1"/>
</dbReference>
<organism evidence="7 8">
    <name type="scientific">Alsobacter metallidurans</name>
    <dbReference type="NCBI Taxonomy" id="340221"/>
    <lineage>
        <taxon>Bacteria</taxon>
        <taxon>Pseudomonadati</taxon>
        <taxon>Pseudomonadota</taxon>
        <taxon>Alphaproteobacteria</taxon>
        <taxon>Hyphomicrobiales</taxon>
        <taxon>Alsobacteraceae</taxon>
        <taxon>Alsobacter</taxon>
    </lineage>
</organism>
<evidence type="ECO:0000256" key="2">
    <source>
        <dbReference type="ARBA" id="ARBA00006442"/>
    </source>
</evidence>
<keyword evidence="3" id="KW-0285">Flavoprotein</keyword>
<keyword evidence="4" id="KW-0274">FAD</keyword>
<dbReference type="PANTHER" id="PTHR43429">
    <property type="entry name" value="PYRIDINE NUCLEOTIDE-DISULFIDE OXIDOREDUCTASE DOMAIN-CONTAINING"/>
    <property type="match status" value="1"/>
</dbReference>
<reference evidence="7" key="2">
    <citation type="submission" date="2020-09" db="EMBL/GenBank/DDBJ databases">
        <authorList>
            <person name="Sun Q."/>
            <person name="Zhou Y."/>
        </authorList>
    </citation>
    <scope>NUCLEOTIDE SEQUENCE</scope>
    <source>
        <strain evidence="7">CGMCC 1.12214</strain>
    </source>
</reference>
<protein>
    <submittedName>
        <fullName evidence="7">Pyridine nucleotide-disulfide oxidoreductase</fullName>
    </submittedName>
</protein>
<reference evidence="7" key="1">
    <citation type="journal article" date="2014" name="Int. J. Syst. Evol. Microbiol.">
        <title>Complete genome sequence of Corynebacterium casei LMG S-19264T (=DSM 44701T), isolated from a smear-ripened cheese.</title>
        <authorList>
            <consortium name="US DOE Joint Genome Institute (JGI-PGF)"/>
            <person name="Walter F."/>
            <person name="Albersmeier A."/>
            <person name="Kalinowski J."/>
            <person name="Ruckert C."/>
        </authorList>
    </citation>
    <scope>NUCLEOTIDE SEQUENCE</scope>
    <source>
        <strain evidence="7">CGMCC 1.12214</strain>
    </source>
</reference>
<accession>A0A917I630</accession>
<evidence type="ECO:0000259" key="5">
    <source>
        <dbReference type="Pfam" id="PF07992"/>
    </source>
</evidence>
<dbReference type="AlphaFoldDB" id="A0A917I630"/>
<evidence type="ECO:0000256" key="1">
    <source>
        <dbReference type="ARBA" id="ARBA00001974"/>
    </source>
</evidence>
<evidence type="ECO:0000259" key="6">
    <source>
        <dbReference type="Pfam" id="PF18267"/>
    </source>
</evidence>
<dbReference type="InterPro" id="IPR036188">
    <property type="entry name" value="FAD/NAD-bd_sf"/>
</dbReference>
<dbReference type="InterPro" id="IPR016156">
    <property type="entry name" value="FAD/NAD-linked_Rdtase_dimer_sf"/>
</dbReference>
<feature type="domain" description="NADH-rubredoxin oxidoreductase C-terminal" evidence="6">
    <location>
        <begin position="316"/>
        <end position="383"/>
    </location>
</feature>
<dbReference type="Proteomes" id="UP000603912">
    <property type="component" value="Unassembled WGS sequence"/>
</dbReference>
<dbReference type="PRINTS" id="PR00368">
    <property type="entry name" value="FADPNR"/>
</dbReference>
<dbReference type="PANTHER" id="PTHR43429:SF3">
    <property type="entry name" value="NITRITE REDUCTASE [NAD(P)H]"/>
    <property type="match status" value="1"/>
</dbReference>
<proteinExistence type="inferred from homology"/>
<dbReference type="EMBL" id="BMES01000001">
    <property type="protein sequence ID" value="GGH13067.1"/>
    <property type="molecule type" value="Genomic_DNA"/>
</dbReference>
<dbReference type="GO" id="GO:0016491">
    <property type="term" value="F:oxidoreductase activity"/>
    <property type="evidence" value="ECO:0007669"/>
    <property type="project" value="InterPro"/>
</dbReference>
<dbReference type="Pfam" id="PF18267">
    <property type="entry name" value="Rubredoxin_C"/>
    <property type="match status" value="1"/>
</dbReference>
<keyword evidence="8" id="KW-1185">Reference proteome</keyword>
<gene>
    <name evidence="7" type="ORF">GCM10007036_11390</name>
</gene>
<dbReference type="RefSeq" id="WP_188516712.1">
    <property type="nucleotide sequence ID" value="NZ_BMES01000001.1"/>
</dbReference>
<dbReference type="Gene3D" id="3.50.50.60">
    <property type="entry name" value="FAD/NAD(P)-binding domain"/>
    <property type="match status" value="2"/>
</dbReference>
<name>A0A917I630_9HYPH</name>
<feature type="domain" description="FAD/NAD(P)-binding" evidence="5">
    <location>
        <begin position="5"/>
        <end position="281"/>
    </location>
</feature>
<dbReference type="InterPro" id="IPR050260">
    <property type="entry name" value="FAD-bd_OxRdtase"/>
</dbReference>
<evidence type="ECO:0000313" key="8">
    <source>
        <dbReference type="Proteomes" id="UP000603912"/>
    </source>
</evidence>
<dbReference type="Pfam" id="PF07992">
    <property type="entry name" value="Pyr_redox_2"/>
    <property type="match status" value="1"/>
</dbReference>